<dbReference type="AlphaFoldDB" id="A0A9P7JDL2"/>
<protein>
    <submittedName>
        <fullName evidence="2">Uncharacterized protein</fullName>
    </submittedName>
</protein>
<dbReference type="RefSeq" id="XP_041192926.1">
    <property type="nucleotide sequence ID" value="XM_041340217.1"/>
</dbReference>
<evidence type="ECO:0000313" key="3">
    <source>
        <dbReference type="Proteomes" id="UP000807769"/>
    </source>
</evidence>
<keyword evidence="3" id="KW-1185">Reference proteome</keyword>
<gene>
    <name evidence="2" type="ORF">BJ212DRAFT_1481189</name>
</gene>
<dbReference type="Proteomes" id="UP000807769">
    <property type="component" value="Unassembled WGS sequence"/>
</dbReference>
<dbReference type="OrthoDB" id="3260017at2759"/>
<feature type="region of interest" description="Disordered" evidence="1">
    <location>
        <begin position="1"/>
        <end position="49"/>
    </location>
</feature>
<reference evidence="2" key="1">
    <citation type="journal article" date="2020" name="New Phytol.">
        <title>Comparative genomics reveals dynamic genome evolution in host specialist ectomycorrhizal fungi.</title>
        <authorList>
            <person name="Lofgren L.A."/>
            <person name="Nguyen N.H."/>
            <person name="Vilgalys R."/>
            <person name="Ruytinx J."/>
            <person name="Liao H.L."/>
            <person name="Branco S."/>
            <person name="Kuo A."/>
            <person name="LaButti K."/>
            <person name="Lipzen A."/>
            <person name="Andreopoulos W."/>
            <person name="Pangilinan J."/>
            <person name="Riley R."/>
            <person name="Hundley H."/>
            <person name="Na H."/>
            <person name="Barry K."/>
            <person name="Grigoriev I.V."/>
            <person name="Stajich J.E."/>
            <person name="Kennedy P.G."/>
        </authorList>
    </citation>
    <scope>NUCLEOTIDE SEQUENCE</scope>
    <source>
        <strain evidence="2">MN1</strain>
    </source>
</reference>
<comment type="caution">
    <text evidence="2">The sequence shown here is derived from an EMBL/GenBank/DDBJ whole genome shotgun (WGS) entry which is preliminary data.</text>
</comment>
<feature type="compositionally biased region" description="Acidic residues" evidence="1">
    <location>
        <begin position="113"/>
        <end position="135"/>
    </location>
</feature>
<organism evidence="2 3">
    <name type="scientific">Suillus subaureus</name>
    <dbReference type="NCBI Taxonomy" id="48587"/>
    <lineage>
        <taxon>Eukaryota</taxon>
        <taxon>Fungi</taxon>
        <taxon>Dikarya</taxon>
        <taxon>Basidiomycota</taxon>
        <taxon>Agaricomycotina</taxon>
        <taxon>Agaricomycetes</taxon>
        <taxon>Agaricomycetidae</taxon>
        <taxon>Boletales</taxon>
        <taxon>Suillineae</taxon>
        <taxon>Suillaceae</taxon>
        <taxon>Suillus</taxon>
    </lineage>
</organism>
<evidence type="ECO:0000313" key="2">
    <source>
        <dbReference type="EMBL" id="KAG1816120.1"/>
    </source>
</evidence>
<feature type="compositionally biased region" description="Low complexity" evidence="1">
    <location>
        <begin position="31"/>
        <end position="49"/>
    </location>
</feature>
<dbReference type="GeneID" id="64634233"/>
<sequence>MSESEAQCALNPDGSLKDAKDITFYNDPDDAVPISAPSSAQPPSSTTPTVTFSVLDTPFAPLNLLCTFMMPTMLVLQQAASLSAPLSDNEGSHVAGANTDIDTDPDPGAGQSDEAEDEDVPAPEDEPEDEPEDLQDTTIRATLSKSEHTTDI</sequence>
<accession>A0A9P7JDL2</accession>
<evidence type="ECO:0000256" key="1">
    <source>
        <dbReference type="SAM" id="MobiDB-lite"/>
    </source>
</evidence>
<dbReference type="EMBL" id="JABBWG010000017">
    <property type="protein sequence ID" value="KAG1816120.1"/>
    <property type="molecule type" value="Genomic_DNA"/>
</dbReference>
<proteinExistence type="predicted"/>
<feature type="region of interest" description="Disordered" evidence="1">
    <location>
        <begin position="80"/>
        <end position="152"/>
    </location>
</feature>
<name>A0A9P7JDL2_9AGAM</name>